<sequence>MLNLATMISFPRLSRLLPTLLCGGLLSLALAQGDLRARLLAFMPDNGQVAEVMVWTPDPQIMAIKERIRQASQQDPRWFREYAAEHGADSPPWHPKFGVSEGEYQRSLSPDWVRLERTGKTVRLLVVKTGNRVTFQGGVGAEALRGLSLDVASGELRTAEGFTARPRTVNVAAKDDHLGLGARRGWSWQIEDVNLRTRTAVIANLGLQQLSNGGVLLAYNRGSTVDGKRQPEVSLALIYDKKVDVSKR</sequence>
<dbReference type="HOGENOM" id="CLU_1193235_0_0_0"/>
<keyword evidence="2" id="KW-1185">Reference proteome</keyword>
<dbReference type="STRING" id="937777.Deipe_1864"/>
<dbReference type="Proteomes" id="UP000010467">
    <property type="component" value="Chromosome"/>
</dbReference>
<organism evidence="1 2">
    <name type="scientific">Deinococcus peraridilitoris (strain DSM 19664 / LMG 22246 / CIP 109416 / KR-200)</name>
    <dbReference type="NCBI Taxonomy" id="937777"/>
    <lineage>
        <taxon>Bacteria</taxon>
        <taxon>Thermotogati</taxon>
        <taxon>Deinococcota</taxon>
        <taxon>Deinococci</taxon>
        <taxon>Deinococcales</taxon>
        <taxon>Deinococcaceae</taxon>
        <taxon>Deinococcus</taxon>
    </lineage>
</organism>
<evidence type="ECO:0000313" key="1">
    <source>
        <dbReference type="EMBL" id="AFZ67380.1"/>
    </source>
</evidence>
<dbReference type="KEGG" id="dpd:Deipe_1864"/>
<dbReference type="AlphaFoldDB" id="L0A2Z4"/>
<dbReference type="eggNOG" id="ENOG5033272">
    <property type="taxonomic scope" value="Bacteria"/>
</dbReference>
<accession>L0A2Z4</accession>
<name>L0A2Z4_DEIPD</name>
<gene>
    <name evidence="1" type="ordered locus">Deipe_1864</name>
</gene>
<dbReference type="PATRIC" id="fig|937777.3.peg.1865"/>
<protein>
    <submittedName>
        <fullName evidence="1">Uncharacterized protein</fullName>
    </submittedName>
</protein>
<proteinExistence type="predicted"/>
<evidence type="ECO:0000313" key="2">
    <source>
        <dbReference type="Proteomes" id="UP000010467"/>
    </source>
</evidence>
<reference evidence="2" key="1">
    <citation type="submission" date="2012-03" db="EMBL/GenBank/DDBJ databases">
        <title>Complete sequence of chromosome of Deinococcus peraridilitoris DSM 19664.</title>
        <authorList>
            <person name="Lucas S."/>
            <person name="Copeland A."/>
            <person name="Lapidus A."/>
            <person name="Glavina del Rio T."/>
            <person name="Dalin E."/>
            <person name="Tice H."/>
            <person name="Bruce D."/>
            <person name="Goodwin L."/>
            <person name="Pitluck S."/>
            <person name="Peters L."/>
            <person name="Mikhailova N."/>
            <person name="Lu M."/>
            <person name="Kyrpides N."/>
            <person name="Mavromatis K."/>
            <person name="Ivanova N."/>
            <person name="Brettin T."/>
            <person name="Detter J.C."/>
            <person name="Han C."/>
            <person name="Larimer F."/>
            <person name="Land M."/>
            <person name="Hauser L."/>
            <person name="Markowitz V."/>
            <person name="Cheng J.-F."/>
            <person name="Hugenholtz P."/>
            <person name="Woyke T."/>
            <person name="Wu D."/>
            <person name="Pukall R."/>
            <person name="Steenblock K."/>
            <person name="Brambilla E."/>
            <person name="Klenk H.-P."/>
            <person name="Eisen J.A."/>
        </authorList>
    </citation>
    <scope>NUCLEOTIDE SEQUENCE [LARGE SCALE GENOMIC DNA]</scope>
    <source>
        <strain evidence="2">DSM 19664 / LMG 22246 / CIP 109416 / KR-200</strain>
    </source>
</reference>
<dbReference type="EMBL" id="CP003382">
    <property type="protein sequence ID" value="AFZ67380.1"/>
    <property type="molecule type" value="Genomic_DNA"/>
</dbReference>